<protein>
    <submittedName>
        <fullName evidence="2">Uncharacterized protein</fullName>
    </submittedName>
</protein>
<evidence type="ECO:0000256" key="1">
    <source>
        <dbReference type="SAM" id="MobiDB-lite"/>
    </source>
</evidence>
<dbReference type="EMBL" id="NHOQ01001396">
    <property type="protein sequence ID" value="PWA24698.1"/>
    <property type="molecule type" value="Genomic_DNA"/>
</dbReference>
<accession>A0A315VNQ4</accession>
<feature type="region of interest" description="Disordered" evidence="1">
    <location>
        <begin position="49"/>
        <end position="99"/>
    </location>
</feature>
<dbReference type="Proteomes" id="UP000250572">
    <property type="component" value="Unassembled WGS sequence"/>
</dbReference>
<dbReference type="AlphaFoldDB" id="A0A315VNQ4"/>
<reference evidence="2 3" key="1">
    <citation type="journal article" date="2018" name="G3 (Bethesda)">
        <title>A High-Quality Reference Genome for the Invasive Mosquitofish Gambusia affinis Using a Chicago Library.</title>
        <authorList>
            <person name="Hoffberg S.L."/>
            <person name="Troendle N.J."/>
            <person name="Glenn T.C."/>
            <person name="Mahmud O."/>
            <person name="Louha S."/>
            <person name="Chalopin D."/>
            <person name="Bennetzen J.L."/>
            <person name="Mauricio R."/>
        </authorList>
    </citation>
    <scope>NUCLEOTIDE SEQUENCE [LARGE SCALE GENOMIC DNA]</scope>
    <source>
        <strain evidence="2">NE01/NJP1002.9</strain>
        <tissue evidence="2">Muscle</tissue>
    </source>
</reference>
<feature type="compositionally biased region" description="Pro residues" evidence="1">
    <location>
        <begin position="50"/>
        <end position="62"/>
    </location>
</feature>
<gene>
    <name evidence="2" type="ORF">CCH79_00010058</name>
</gene>
<sequence>MTKWFSSLQMAARVSVCVHVYAALIHGRFQRCLPKALHDLPPSFLLLLRPAPPSSPPPPPRAPGSAPWTAPSIRTQTAARGRALRRRQDSEELDGALNT</sequence>
<proteinExistence type="predicted"/>
<name>A0A315VNQ4_GAMAF</name>
<evidence type="ECO:0000313" key="2">
    <source>
        <dbReference type="EMBL" id="PWA24698.1"/>
    </source>
</evidence>
<comment type="caution">
    <text evidence="2">The sequence shown here is derived from an EMBL/GenBank/DDBJ whole genome shotgun (WGS) entry which is preliminary data.</text>
</comment>
<keyword evidence="3" id="KW-1185">Reference proteome</keyword>
<evidence type="ECO:0000313" key="3">
    <source>
        <dbReference type="Proteomes" id="UP000250572"/>
    </source>
</evidence>
<organism evidence="2 3">
    <name type="scientific">Gambusia affinis</name>
    <name type="common">Western mosquitofish</name>
    <name type="synonym">Heterandria affinis</name>
    <dbReference type="NCBI Taxonomy" id="33528"/>
    <lineage>
        <taxon>Eukaryota</taxon>
        <taxon>Metazoa</taxon>
        <taxon>Chordata</taxon>
        <taxon>Craniata</taxon>
        <taxon>Vertebrata</taxon>
        <taxon>Euteleostomi</taxon>
        <taxon>Actinopterygii</taxon>
        <taxon>Neopterygii</taxon>
        <taxon>Teleostei</taxon>
        <taxon>Neoteleostei</taxon>
        <taxon>Acanthomorphata</taxon>
        <taxon>Ovalentaria</taxon>
        <taxon>Atherinomorphae</taxon>
        <taxon>Cyprinodontiformes</taxon>
        <taxon>Poeciliidae</taxon>
        <taxon>Poeciliinae</taxon>
        <taxon>Gambusia</taxon>
    </lineage>
</organism>